<dbReference type="AlphaFoldDB" id="A0A8S1RKY6"/>
<name>A0A8S1RKY6_9CILI</name>
<proteinExistence type="predicted"/>
<reference evidence="2" key="1">
    <citation type="submission" date="2021-01" db="EMBL/GenBank/DDBJ databases">
        <authorList>
            <consortium name="Genoscope - CEA"/>
            <person name="William W."/>
        </authorList>
    </citation>
    <scope>NUCLEOTIDE SEQUENCE</scope>
</reference>
<dbReference type="PANTHER" id="PTHR14015:SF2">
    <property type="entry name" value="OPIOID GROWTH FACTOR RECEPTOR (OGFR) CONSERVED DOMAIN-CONTAINING PROTEIN"/>
    <property type="match status" value="1"/>
</dbReference>
<keyword evidence="1" id="KW-0175">Coiled coil</keyword>
<sequence length="424" mass="50888">MSSAILFDNLNKIVCQYKHKYDVLFYVVNGNQDSKITFFCQQCLSKQTLPQNAESLEKAKEKIKYHKNTTLELANLLIQRQIQKIQELNAKIDEFKSQILQQIDQSQDNLKLWRQQLETFYEEEKSYDIELELKSLNLNNEEYHLNQQIRLEEKILASNHSFYQKLSQKLSMFFELNQFQDAYQILNLSINSNELNRLKKELEEQELVQTQLMKAYPNQWFLRGNFENIQDVTKNHLYHWRNYHQNTEQIELFYNHMNKNENYLSLLFPNFYNSKQTNKSSRLSPGERNKIIKDEKAIKQLIENFEMYLCYVGVQLFEEKIIVQNQVQFKKFQNQNNVSGLQRVISSLSVLGQRENALLLVKLMKDCNFYYKKKFIYYDLLKEEGNQDEDAFSFDEVKKYFVEEDLSGQEWVSFKLFINESLNV</sequence>
<dbReference type="InterPro" id="IPR039574">
    <property type="entry name" value="OGFr"/>
</dbReference>
<dbReference type="PANTHER" id="PTHR14015">
    <property type="entry name" value="OPIOID GROWTH FACTOR RECEPTOR OGFR ZETA-TYPE OPIOID RECEPTOR"/>
    <property type="match status" value="1"/>
</dbReference>
<dbReference type="GO" id="GO:0140625">
    <property type="term" value="F:opioid growth factor receptor activity"/>
    <property type="evidence" value="ECO:0007669"/>
    <property type="project" value="InterPro"/>
</dbReference>
<evidence type="ECO:0000313" key="2">
    <source>
        <dbReference type="EMBL" id="CAD8127524.1"/>
    </source>
</evidence>
<accession>A0A8S1RKY6</accession>
<evidence type="ECO:0000313" key="3">
    <source>
        <dbReference type="Proteomes" id="UP000692954"/>
    </source>
</evidence>
<dbReference type="EMBL" id="CAJJDN010000177">
    <property type="protein sequence ID" value="CAD8127524.1"/>
    <property type="molecule type" value="Genomic_DNA"/>
</dbReference>
<evidence type="ECO:0000256" key="1">
    <source>
        <dbReference type="SAM" id="Coils"/>
    </source>
</evidence>
<dbReference type="Proteomes" id="UP000692954">
    <property type="component" value="Unassembled WGS sequence"/>
</dbReference>
<gene>
    <name evidence="2" type="ORF">PSON_ATCC_30995.1.T1770066</name>
</gene>
<protein>
    <submittedName>
        <fullName evidence="2">Uncharacterized protein</fullName>
    </submittedName>
</protein>
<feature type="coiled-coil region" evidence="1">
    <location>
        <begin position="71"/>
        <end position="123"/>
    </location>
</feature>
<keyword evidence="3" id="KW-1185">Reference proteome</keyword>
<organism evidence="2 3">
    <name type="scientific">Paramecium sonneborni</name>
    <dbReference type="NCBI Taxonomy" id="65129"/>
    <lineage>
        <taxon>Eukaryota</taxon>
        <taxon>Sar</taxon>
        <taxon>Alveolata</taxon>
        <taxon>Ciliophora</taxon>
        <taxon>Intramacronucleata</taxon>
        <taxon>Oligohymenophorea</taxon>
        <taxon>Peniculida</taxon>
        <taxon>Parameciidae</taxon>
        <taxon>Paramecium</taxon>
    </lineage>
</organism>
<feature type="coiled-coil region" evidence="1">
    <location>
        <begin position="185"/>
        <end position="215"/>
    </location>
</feature>
<comment type="caution">
    <text evidence="2">The sequence shown here is derived from an EMBL/GenBank/DDBJ whole genome shotgun (WGS) entry which is preliminary data.</text>
</comment>